<evidence type="ECO:0000313" key="2">
    <source>
        <dbReference type="Proteomes" id="UP000320776"/>
    </source>
</evidence>
<reference evidence="1 2" key="1">
    <citation type="submission" date="2019-02" db="EMBL/GenBank/DDBJ databases">
        <title>Closed genome of Sporomusa termitida DSM 4440.</title>
        <authorList>
            <person name="Poehlein A."/>
            <person name="Daniel R."/>
        </authorList>
    </citation>
    <scope>NUCLEOTIDE SEQUENCE [LARGE SCALE GENOMIC DNA]</scope>
    <source>
        <strain evidence="1 2">DSM 4440</strain>
    </source>
</reference>
<gene>
    <name evidence="1" type="ORF">SPTER_32720</name>
</gene>
<sequence>MSPFLLTFVEYKYAKKACNDSREPSVTTEKVNIKTDFLQYIENEIILDNYI</sequence>
<dbReference type="EMBL" id="CP036259">
    <property type="protein sequence ID" value="QDR81855.1"/>
    <property type="molecule type" value="Genomic_DNA"/>
</dbReference>
<evidence type="ECO:0000313" key="1">
    <source>
        <dbReference type="EMBL" id="QDR81855.1"/>
    </source>
</evidence>
<accession>A0A517DWX2</accession>
<name>A0A517DWX2_9FIRM</name>
<dbReference type="Proteomes" id="UP000320776">
    <property type="component" value="Chromosome"/>
</dbReference>
<proteinExistence type="predicted"/>
<dbReference type="AlphaFoldDB" id="A0A517DWX2"/>
<organism evidence="1 2">
    <name type="scientific">Sporomusa termitida</name>
    <dbReference type="NCBI Taxonomy" id="2377"/>
    <lineage>
        <taxon>Bacteria</taxon>
        <taxon>Bacillati</taxon>
        <taxon>Bacillota</taxon>
        <taxon>Negativicutes</taxon>
        <taxon>Selenomonadales</taxon>
        <taxon>Sporomusaceae</taxon>
        <taxon>Sporomusa</taxon>
    </lineage>
</organism>
<keyword evidence="2" id="KW-1185">Reference proteome</keyword>
<dbReference type="KEGG" id="sted:SPTER_32720"/>
<protein>
    <submittedName>
        <fullName evidence="1">Uncharacterized protein</fullName>
    </submittedName>
</protein>